<dbReference type="GO" id="GO:0016740">
    <property type="term" value="F:transferase activity"/>
    <property type="evidence" value="ECO:0007669"/>
    <property type="project" value="UniProtKB-KW"/>
</dbReference>
<evidence type="ECO:0000313" key="1">
    <source>
        <dbReference type="EMBL" id="AZY91969.1"/>
    </source>
</evidence>
<dbReference type="AlphaFoldDB" id="A0A3T0PX18"/>
<protein>
    <submittedName>
        <fullName evidence="1">Glycosyltransferase</fullName>
    </submittedName>
</protein>
<keyword evidence="1" id="KW-0808">Transferase</keyword>
<reference evidence="1" key="1">
    <citation type="journal article" date="2019" name="FEMS Microbiol. Lett.">
        <title>High-throughput screening for texturing Lactococcus strains.</title>
        <authorList>
            <person name="Poulsen V.K."/>
            <person name="Derkx P."/>
            <person name="Oregaard G."/>
        </authorList>
    </citation>
    <scope>NUCLEOTIDE SEQUENCE</scope>
    <source>
        <strain evidence="1">Llc6</strain>
    </source>
</reference>
<name>A0A3T0PX18_9LACT</name>
<organism evidence="1">
    <name type="scientific">Lactococcus lactis</name>
    <dbReference type="NCBI Taxonomy" id="1358"/>
    <lineage>
        <taxon>Bacteria</taxon>
        <taxon>Bacillati</taxon>
        <taxon>Bacillota</taxon>
        <taxon>Bacilli</taxon>
        <taxon>Lactobacillales</taxon>
        <taxon>Streptococcaceae</taxon>
        <taxon>Lactococcus</taxon>
    </lineage>
</organism>
<dbReference type="EMBL" id="MH678636">
    <property type="protein sequence ID" value="AZY91969.1"/>
    <property type="molecule type" value="Genomic_DNA"/>
</dbReference>
<accession>A0A3T0PX18</accession>
<proteinExistence type="predicted"/>
<sequence>MGGSMKILDGKRVLMFAPSFFGYEKKIVEKLTEFGAKVMFFDERPSNTTFGKAIVRLNKKVASHMINKYYKKIEGELVGKEYDSILFFQAEATPRWFLENIFSKYKTSCKILYLWDSVSDKPDNISNIDLFDEVFTFDPHDAQKYSLCFRPLFYDDSYLKEVDRHKSIQYDFSFIGTVRRDRYDIMQRLKKSAQEIGQRYFVFYYLQSKLMFYYFKYIKKDFVNGKIADFSFKSLTHEQIQDVIEQSKIIVDIQKPHQIGLTIRTIELLAARQKFVTTNTEILKYDFYNKNNIDLLNREEPLIRKEFVDSETVSVSDDIMTRYSIGYFLLELLGYENYNDYYDFGD</sequence>